<proteinExistence type="predicted"/>
<reference evidence="1" key="2">
    <citation type="submission" date="2016-06" db="EMBL/GenBank/DDBJ databases">
        <title>The genome of a short-lived fish provides insights into sex chromosome evolution and the genetic control of aging.</title>
        <authorList>
            <person name="Reichwald K."/>
            <person name="Felder M."/>
            <person name="Petzold A."/>
            <person name="Koch P."/>
            <person name="Groth M."/>
            <person name="Platzer M."/>
        </authorList>
    </citation>
    <scope>NUCLEOTIDE SEQUENCE</scope>
    <source>
        <tissue evidence="1">Brain</tissue>
    </source>
</reference>
<organism evidence="1">
    <name type="scientific">Nothobranchius kuhntae</name>
    <name type="common">Beira killifish</name>
    <dbReference type="NCBI Taxonomy" id="321403"/>
    <lineage>
        <taxon>Eukaryota</taxon>
        <taxon>Metazoa</taxon>
        <taxon>Chordata</taxon>
        <taxon>Craniata</taxon>
        <taxon>Vertebrata</taxon>
        <taxon>Euteleostomi</taxon>
        <taxon>Actinopterygii</taxon>
        <taxon>Neopterygii</taxon>
        <taxon>Teleostei</taxon>
        <taxon>Neoteleostei</taxon>
        <taxon>Acanthomorphata</taxon>
        <taxon>Ovalentaria</taxon>
        <taxon>Atherinomorphae</taxon>
        <taxon>Cyprinodontiformes</taxon>
        <taxon>Nothobranchiidae</taxon>
        <taxon>Nothobranchius</taxon>
    </lineage>
</organism>
<protein>
    <submittedName>
        <fullName evidence="1">Microtubule-associated protein 1A</fullName>
    </submittedName>
</protein>
<gene>
    <name evidence="1" type="primary">MAP1A</name>
</gene>
<accession>A0A1A8KRB3</accession>
<feature type="non-terminal residue" evidence="1">
    <location>
        <position position="1"/>
    </location>
</feature>
<dbReference type="AlphaFoldDB" id="A0A1A8KRB3"/>
<evidence type="ECO:0000313" key="1">
    <source>
        <dbReference type="EMBL" id="SBR34778.1"/>
    </source>
</evidence>
<dbReference type="EMBL" id="HAEE01014728">
    <property type="protein sequence ID" value="SBR34778.1"/>
    <property type="molecule type" value="Transcribed_RNA"/>
</dbReference>
<reference evidence="1" key="1">
    <citation type="submission" date="2016-05" db="EMBL/GenBank/DDBJ databases">
        <authorList>
            <person name="Lavstsen T."/>
            <person name="Jespersen J.S."/>
        </authorList>
    </citation>
    <scope>NUCLEOTIDE SEQUENCE</scope>
    <source>
        <tissue evidence="1">Brain</tissue>
    </source>
</reference>
<name>A0A1A8KRB3_NOTKU</name>
<sequence>LIKQKGLEAFFEKLHRLCGPSKLWERIPKLRGHCLEGPVSHSGEFSQWLV</sequence>